<dbReference type="Gene3D" id="3.40.50.1820">
    <property type="entry name" value="alpha/beta hydrolase"/>
    <property type="match status" value="1"/>
</dbReference>
<name>F3KJK7_9ARCH</name>
<protein>
    <recommendedName>
        <fullName evidence="2">DUF726 domain-containing protein</fullName>
    </recommendedName>
</protein>
<evidence type="ECO:0000313" key="1">
    <source>
        <dbReference type="EMBL" id="EGG42484.1"/>
    </source>
</evidence>
<dbReference type="Pfam" id="PF05990">
    <property type="entry name" value="DUF900"/>
    <property type="match status" value="1"/>
</dbReference>
<dbReference type="HOGENOM" id="CLU_1458141_0_0_2"/>
<dbReference type="EMBL" id="AEGP01000029">
    <property type="protein sequence ID" value="EGG42484.1"/>
    <property type="molecule type" value="Genomic_DNA"/>
</dbReference>
<proteinExistence type="predicted"/>
<dbReference type="STRING" id="886738.Nlim_0665"/>
<comment type="caution">
    <text evidence="1">The sequence shown here is derived from an EMBL/GenBank/DDBJ whole genome shotgun (WGS) entry which is preliminary data.</text>
</comment>
<accession>F3KJK7</accession>
<evidence type="ECO:0008006" key="2">
    <source>
        <dbReference type="Google" id="ProtNLM"/>
    </source>
</evidence>
<reference evidence="1" key="1">
    <citation type="journal article" date="2011" name="PLoS ONE">
        <title>Genome of a low-salinity ammonia-oxidizing archaeon determined by single-cell and metagenomic analysis.</title>
        <authorList>
            <person name="Blainey P.C."/>
            <person name="Mosier A.C."/>
            <person name="Potanina A."/>
            <person name="Francis C.A."/>
            <person name="Quake S.R."/>
        </authorList>
    </citation>
    <scope>NUCLEOTIDE SEQUENCE [LARGE SCALE GENOMIC DNA]</scope>
    <source>
        <strain evidence="1">SFB1</strain>
    </source>
</reference>
<gene>
    <name evidence="1" type="ORF">Nlim_0665</name>
</gene>
<organism evidence="1">
    <name type="scientific">Candidatus Nitrosarchaeum limnium SFB1</name>
    <dbReference type="NCBI Taxonomy" id="886738"/>
    <lineage>
        <taxon>Archaea</taxon>
        <taxon>Nitrososphaerota</taxon>
        <taxon>Nitrososphaeria</taxon>
        <taxon>Nitrosopumilales</taxon>
        <taxon>Nitrosopumilaceae</taxon>
        <taxon>Nitrosarchaeum</taxon>
    </lineage>
</organism>
<dbReference type="AlphaFoldDB" id="F3KJK7"/>
<dbReference type="Proteomes" id="UP000004348">
    <property type="component" value="Chromosome"/>
</dbReference>
<dbReference type="SUPFAM" id="SSF53474">
    <property type="entry name" value="alpha/beta-Hydrolases"/>
    <property type="match status" value="1"/>
</dbReference>
<dbReference type="PATRIC" id="fig|886738.10.peg.740"/>
<dbReference type="InterPro" id="IPR010297">
    <property type="entry name" value="DUF900_hydrolase"/>
</dbReference>
<sequence>MKKIIPRISTRGYYDLTYGKTLKNNSYFLYPKKSFDKLIGSKELVIVIHGLRNNNAGAIAKAVLVKNRLLHLGYTFPVVGFSYDSNTTGAHLLKHAKRALSAGQIIAQKNGRNLAMFIEYFKSVSPKTKIRLMGHSLGSQVILSTVVCLAKKVKILILLKVLISLVRQLHVMFHHQKNMENYWKK</sequence>
<dbReference type="InterPro" id="IPR029058">
    <property type="entry name" value="AB_hydrolase_fold"/>
</dbReference>